<dbReference type="Proteomes" id="UP000315540">
    <property type="component" value="Unassembled WGS sequence"/>
</dbReference>
<protein>
    <submittedName>
        <fullName evidence="2">Uncharacterized protein</fullName>
    </submittedName>
</protein>
<keyword evidence="3" id="KW-1185">Reference proteome</keyword>
<feature type="transmembrane region" description="Helical" evidence="1">
    <location>
        <begin position="7"/>
        <end position="26"/>
    </location>
</feature>
<sequence>MKQQTKLQIAGSVVFVAFGASLYNALRIREQQQFKDAFLSLLMQKINPTTAGLSAEAGFDIHYAAQVLRKVNGRVVVLKESVAKSIADRIHSNFRPWYLRGDNEEGVYAILRKLKDKVQLSQVSKAYQEQYKINLIDQLQQRFDANEVKKVLAIVTPKSPYTTV</sequence>
<comment type="caution">
    <text evidence="2">The sequence shown here is derived from an EMBL/GenBank/DDBJ whole genome shotgun (WGS) entry which is preliminary data.</text>
</comment>
<keyword evidence="1" id="KW-0472">Membrane</keyword>
<dbReference type="OrthoDB" id="1163146at2"/>
<evidence type="ECO:0000313" key="3">
    <source>
        <dbReference type="Proteomes" id="UP000315540"/>
    </source>
</evidence>
<accession>A0A504JB90</accession>
<evidence type="ECO:0000313" key="2">
    <source>
        <dbReference type="EMBL" id="TPN85792.1"/>
    </source>
</evidence>
<name>A0A504JB90_9FLAO</name>
<dbReference type="AlphaFoldDB" id="A0A504JB90"/>
<proteinExistence type="predicted"/>
<dbReference type="RefSeq" id="WP_140592766.1">
    <property type="nucleotide sequence ID" value="NZ_VFWZ01000003.1"/>
</dbReference>
<evidence type="ECO:0000256" key="1">
    <source>
        <dbReference type="SAM" id="Phobius"/>
    </source>
</evidence>
<organism evidence="2 3">
    <name type="scientific">Aquimarina algicola</name>
    <dbReference type="NCBI Taxonomy" id="2589995"/>
    <lineage>
        <taxon>Bacteria</taxon>
        <taxon>Pseudomonadati</taxon>
        <taxon>Bacteroidota</taxon>
        <taxon>Flavobacteriia</taxon>
        <taxon>Flavobacteriales</taxon>
        <taxon>Flavobacteriaceae</taxon>
        <taxon>Aquimarina</taxon>
    </lineage>
</organism>
<reference evidence="2 3" key="1">
    <citation type="submission" date="2019-06" db="EMBL/GenBank/DDBJ databases">
        <authorList>
            <person name="Meng X."/>
        </authorList>
    </citation>
    <scope>NUCLEOTIDE SEQUENCE [LARGE SCALE GENOMIC DNA]</scope>
    <source>
        <strain evidence="2 3">M625</strain>
    </source>
</reference>
<keyword evidence="1" id="KW-1133">Transmembrane helix</keyword>
<keyword evidence="1" id="KW-0812">Transmembrane</keyword>
<gene>
    <name evidence="2" type="ORF">FHK87_10915</name>
</gene>
<dbReference type="EMBL" id="VFWZ01000003">
    <property type="protein sequence ID" value="TPN85792.1"/>
    <property type="molecule type" value="Genomic_DNA"/>
</dbReference>